<dbReference type="AlphaFoldDB" id="A0A835BG83"/>
<evidence type="ECO:0000313" key="1">
    <source>
        <dbReference type="EMBL" id="KAF8698073.1"/>
    </source>
</evidence>
<name>A0A835BG83_9POAL</name>
<evidence type="ECO:0000313" key="2">
    <source>
        <dbReference type="Proteomes" id="UP000636709"/>
    </source>
</evidence>
<keyword evidence="2" id="KW-1185">Reference proteome</keyword>
<accession>A0A835BG83</accession>
<comment type="caution">
    <text evidence="1">The sequence shown here is derived from an EMBL/GenBank/DDBJ whole genome shotgun (WGS) entry which is preliminary data.</text>
</comment>
<protein>
    <submittedName>
        <fullName evidence="1">Uncharacterized protein</fullName>
    </submittedName>
</protein>
<reference evidence="1" key="1">
    <citation type="submission" date="2020-07" db="EMBL/GenBank/DDBJ databases">
        <title>Genome sequence and genetic diversity analysis of an under-domesticated orphan crop, white fonio (Digitaria exilis).</title>
        <authorList>
            <person name="Bennetzen J.L."/>
            <person name="Chen S."/>
            <person name="Ma X."/>
            <person name="Wang X."/>
            <person name="Yssel A.E.J."/>
            <person name="Chaluvadi S.R."/>
            <person name="Johnson M."/>
            <person name="Gangashetty P."/>
            <person name="Hamidou F."/>
            <person name="Sanogo M.D."/>
            <person name="Zwaenepoel A."/>
            <person name="Wallace J."/>
            <person name="Van De Peer Y."/>
            <person name="Van Deynze A."/>
        </authorList>
    </citation>
    <scope>NUCLEOTIDE SEQUENCE</scope>
    <source>
        <tissue evidence="1">Leaves</tissue>
    </source>
</reference>
<proteinExistence type="predicted"/>
<dbReference type="EMBL" id="JACEFO010001866">
    <property type="protein sequence ID" value="KAF8698073.1"/>
    <property type="molecule type" value="Genomic_DNA"/>
</dbReference>
<organism evidence="1 2">
    <name type="scientific">Digitaria exilis</name>
    <dbReference type="NCBI Taxonomy" id="1010633"/>
    <lineage>
        <taxon>Eukaryota</taxon>
        <taxon>Viridiplantae</taxon>
        <taxon>Streptophyta</taxon>
        <taxon>Embryophyta</taxon>
        <taxon>Tracheophyta</taxon>
        <taxon>Spermatophyta</taxon>
        <taxon>Magnoliopsida</taxon>
        <taxon>Liliopsida</taxon>
        <taxon>Poales</taxon>
        <taxon>Poaceae</taxon>
        <taxon>PACMAD clade</taxon>
        <taxon>Panicoideae</taxon>
        <taxon>Panicodae</taxon>
        <taxon>Paniceae</taxon>
        <taxon>Anthephorinae</taxon>
        <taxon>Digitaria</taxon>
    </lineage>
</organism>
<sequence length="49" mass="5557">MTLFVTTVQELLRPRHIFILLYALGRKVCGVGWEFNQGQKHALTVASGR</sequence>
<dbReference type="Proteomes" id="UP000636709">
    <property type="component" value="Unassembled WGS sequence"/>
</dbReference>
<gene>
    <name evidence="1" type="ORF">HU200_035586</name>
</gene>